<proteinExistence type="predicted"/>
<name>A0A1S2Z1W6_CICAR</name>
<dbReference type="Pfam" id="PF24626">
    <property type="entry name" value="SH3_Tf2-1"/>
    <property type="match status" value="1"/>
</dbReference>
<dbReference type="GeneID" id="101506825"/>
<dbReference type="InterPro" id="IPR023780">
    <property type="entry name" value="Chromo_domain"/>
</dbReference>
<dbReference type="InterPro" id="IPR016197">
    <property type="entry name" value="Chromo-like_dom_sf"/>
</dbReference>
<dbReference type="PANTHER" id="PTHR46148">
    <property type="entry name" value="CHROMO DOMAIN-CONTAINING PROTEIN"/>
    <property type="match status" value="1"/>
</dbReference>
<dbReference type="InterPro" id="IPR056924">
    <property type="entry name" value="SH3_Tf2-1"/>
</dbReference>
<evidence type="ECO:0000259" key="2">
    <source>
        <dbReference type="Pfam" id="PF24626"/>
    </source>
</evidence>
<sequence>MNLRVMGPFQILKRVGSVAYQLALPPQLSNLHGVFHVSQLRTYVSNNSHVIALESVQLKDNLIFKPKPIRIIDKSTKTLRNKVIPLVKVVWEGLTSKEATWELEEEVLRQYPKLVDVGT</sequence>
<accession>A0A1S2Z1W6</accession>
<dbReference type="Proteomes" id="UP000087171">
    <property type="component" value="Unplaced"/>
</dbReference>
<dbReference type="OrthoDB" id="1633836at2759"/>
<evidence type="ECO:0000313" key="4">
    <source>
        <dbReference type="RefSeq" id="XP_004513516.1"/>
    </source>
</evidence>
<dbReference type="Pfam" id="PF00385">
    <property type="entry name" value="Chromo"/>
    <property type="match status" value="1"/>
</dbReference>
<evidence type="ECO:0000313" key="3">
    <source>
        <dbReference type="Proteomes" id="UP000087171"/>
    </source>
</evidence>
<feature type="domain" description="Chromo" evidence="1">
    <location>
        <begin position="70"/>
        <end position="116"/>
    </location>
</feature>
<organism evidence="3 4">
    <name type="scientific">Cicer arietinum</name>
    <name type="common">Chickpea</name>
    <name type="synonym">Garbanzo</name>
    <dbReference type="NCBI Taxonomy" id="3827"/>
    <lineage>
        <taxon>Eukaryota</taxon>
        <taxon>Viridiplantae</taxon>
        <taxon>Streptophyta</taxon>
        <taxon>Embryophyta</taxon>
        <taxon>Tracheophyta</taxon>
        <taxon>Spermatophyta</taxon>
        <taxon>Magnoliopsida</taxon>
        <taxon>eudicotyledons</taxon>
        <taxon>Gunneridae</taxon>
        <taxon>Pentapetalae</taxon>
        <taxon>rosids</taxon>
        <taxon>fabids</taxon>
        <taxon>Fabales</taxon>
        <taxon>Fabaceae</taxon>
        <taxon>Papilionoideae</taxon>
        <taxon>50 kb inversion clade</taxon>
        <taxon>NPAAA clade</taxon>
        <taxon>Hologalegina</taxon>
        <taxon>IRL clade</taxon>
        <taxon>Cicereae</taxon>
        <taxon>Cicer</taxon>
    </lineage>
</organism>
<dbReference type="RefSeq" id="XP_004513516.1">
    <property type="nucleotide sequence ID" value="XM_004513459.1"/>
</dbReference>
<reference evidence="4" key="1">
    <citation type="submission" date="2025-08" db="UniProtKB">
        <authorList>
            <consortium name="RefSeq"/>
        </authorList>
    </citation>
    <scope>IDENTIFICATION</scope>
    <source>
        <tissue evidence="4">Etiolated seedlings</tissue>
    </source>
</reference>
<dbReference type="SUPFAM" id="SSF54160">
    <property type="entry name" value="Chromo domain-like"/>
    <property type="match status" value="1"/>
</dbReference>
<dbReference type="AlphaFoldDB" id="A0A1S2Z1W6"/>
<dbReference type="eggNOG" id="KOG0017">
    <property type="taxonomic scope" value="Eukaryota"/>
</dbReference>
<keyword evidence="3" id="KW-1185">Reference proteome</keyword>
<evidence type="ECO:0000259" key="1">
    <source>
        <dbReference type="Pfam" id="PF00385"/>
    </source>
</evidence>
<protein>
    <submittedName>
        <fullName evidence="4">Uncharacterized protein LOC101506825</fullName>
    </submittedName>
</protein>
<dbReference type="PANTHER" id="PTHR46148:SF60">
    <property type="entry name" value="CHROMO DOMAIN-CONTAINING PROTEIN"/>
    <property type="match status" value="1"/>
</dbReference>
<feature type="domain" description="Tf2-1-like SH3-like" evidence="2">
    <location>
        <begin position="3"/>
        <end position="44"/>
    </location>
</feature>
<gene>
    <name evidence="4" type="primary">LOC101506825</name>
</gene>
<dbReference type="KEGG" id="cam:101506825"/>
<dbReference type="PaxDb" id="3827-XP_004513516.1"/>